<dbReference type="Gene3D" id="1.10.10.10">
    <property type="entry name" value="Winged helix-like DNA-binding domain superfamily/Winged helix DNA-binding domain"/>
    <property type="match status" value="1"/>
</dbReference>
<dbReference type="SUPFAM" id="SSF46689">
    <property type="entry name" value="Homeodomain-like"/>
    <property type="match status" value="1"/>
</dbReference>
<sequence>MPPGEYQIVLVLEEKPLSKITQEKLIKKTSGVCGGNARIRETRIPIWTLVSFQKQGASQEELLRNYPFLTVEDLAAAWLYYEQNPEEIDQVIAEDN</sequence>
<comment type="caution">
    <text evidence="1">The sequence shown here is derived from an EMBL/GenBank/DDBJ whole genome shotgun (WGS) entry which is preliminary data.</text>
</comment>
<dbReference type="InterPro" id="IPR036388">
    <property type="entry name" value="WH-like_DNA-bd_sf"/>
</dbReference>
<reference evidence="1 2" key="1">
    <citation type="submission" date="2017-08" db="EMBL/GenBank/DDBJ databases">
        <title>Draft genome sequence of filamentous cyanobacterium Calothrix elsteri CCALA 953.</title>
        <authorList>
            <person name="Gagunashvili A.N."/>
            <person name="Elster J."/>
            <person name="Andresson O.S."/>
        </authorList>
    </citation>
    <scope>NUCLEOTIDE SEQUENCE [LARGE SCALE GENOMIC DNA]</scope>
    <source>
        <strain evidence="1 2">CCALA 953</strain>
    </source>
</reference>
<keyword evidence="2" id="KW-1185">Reference proteome</keyword>
<dbReference type="Pfam" id="PF04255">
    <property type="entry name" value="DUF433"/>
    <property type="match status" value="1"/>
</dbReference>
<name>A0A2A2TC12_9CYAN</name>
<dbReference type="PANTHER" id="PTHR34849:SF4">
    <property type="entry name" value="SLR1209 PROTEIN"/>
    <property type="match status" value="1"/>
</dbReference>
<protein>
    <recommendedName>
        <fullName evidence="3">DUF433 domain-containing protein</fullName>
    </recommendedName>
</protein>
<dbReference type="OrthoDB" id="573495at2"/>
<dbReference type="Proteomes" id="UP000218238">
    <property type="component" value="Unassembled WGS sequence"/>
</dbReference>
<dbReference type="PANTHER" id="PTHR34849">
    <property type="entry name" value="SSL5025 PROTEIN"/>
    <property type="match status" value="1"/>
</dbReference>
<dbReference type="InterPro" id="IPR009057">
    <property type="entry name" value="Homeodomain-like_sf"/>
</dbReference>
<dbReference type="EMBL" id="NTFS01000434">
    <property type="protein sequence ID" value="PAX51262.1"/>
    <property type="molecule type" value="Genomic_DNA"/>
</dbReference>
<dbReference type="InterPro" id="IPR007367">
    <property type="entry name" value="DUF433"/>
</dbReference>
<accession>A0A2A2TC12</accession>
<evidence type="ECO:0008006" key="3">
    <source>
        <dbReference type="Google" id="ProtNLM"/>
    </source>
</evidence>
<dbReference type="AlphaFoldDB" id="A0A2A2TC12"/>
<organism evidence="1 2">
    <name type="scientific">Brunnivagina elsteri CCALA 953</name>
    <dbReference type="NCBI Taxonomy" id="987040"/>
    <lineage>
        <taxon>Bacteria</taxon>
        <taxon>Bacillati</taxon>
        <taxon>Cyanobacteriota</taxon>
        <taxon>Cyanophyceae</taxon>
        <taxon>Nostocales</taxon>
        <taxon>Calotrichaceae</taxon>
        <taxon>Brunnivagina</taxon>
    </lineage>
</organism>
<proteinExistence type="predicted"/>
<evidence type="ECO:0000313" key="2">
    <source>
        <dbReference type="Proteomes" id="UP000218238"/>
    </source>
</evidence>
<gene>
    <name evidence="1" type="ORF">CK510_25745</name>
</gene>
<evidence type="ECO:0000313" key="1">
    <source>
        <dbReference type="EMBL" id="PAX51262.1"/>
    </source>
</evidence>